<accession>A0A0B3RWH2</accession>
<proteinExistence type="predicted"/>
<dbReference type="Pfam" id="PF08837">
    <property type="entry name" value="DUF1810"/>
    <property type="match status" value="1"/>
</dbReference>
<reference evidence="1 2" key="1">
    <citation type="submission" date="2014-10" db="EMBL/GenBank/DDBJ databases">
        <title>Genome sequence of Ponticoccus sp. strain UMTAT08 isolated from clonal culture of toxic dinoflagellate Alexandrium tamiyavanichii.</title>
        <authorList>
            <person name="Gan H.Y."/>
            <person name="Muhd D.-D."/>
            <person name="Mohd Noor M.E."/>
            <person name="Yeong Y.S."/>
            <person name="Usup G."/>
        </authorList>
    </citation>
    <scope>NUCLEOTIDE SEQUENCE [LARGE SCALE GENOMIC DNA]</scope>
    <source>
        <strain evidence="1 2">UMTAT08</strain>
    </source>
</reference>
<organism evidence="1 2">
    <name type="scientific">Mameliella alba</name>
    <dbReference type="NCBI Taxonomy" id="561184"/>
    <lineage>
        <taxon>Bacteria</taxon>
        <taxon>Pseudomonadati</taxon>
        <taxon>Pseudomonadota</taxon>
        <taxon>Alphaproteobacteria</taxon>
        <taxon>Rhodobacterales</taxon>
        <taxon>Roseobacteraceae</taxon>
        <taxon>Mameliella</taxon>
    </lineage>
</organism>
<dbReference type="RefSeq" id="WP_043142808.1">
    <property type="nucleotide sequence ID" value="NZ_JSUQ01000011.1"/>
</dbReference>
<dbReference type="Proteomes" id="UP000030960">
    <property type="component" value="Unassembled WGS sequence"/>
</dbReference>
<keyword evidence="2" id="KW-1185">Reference proteome</keyword>
<evidence type="ECO:0000313" key="2">
    <source>
        <dbReference type="Proteomes" id="UP000030960"/>
    </source>
</evidence>
<protein>
    <submittedName>
        <fullName evidence="1">Calpastatin</fullName>
    </submittedName>
</protein>
<dbReference type="InterPro" id="IPR036287">
    <property type="entry name" value="Rv1873-like_sf"/>
</dbReference>
<dbReference type="InterPro" id="IPR014937">
    <property type="entry name" value="DUF1810"/>
</dbReference>
<dbReference type="AlphaFoldDB" id="A0A0B3RWH2"/>
<gene>
    <name evidence="1" type="ORF">OA50_02897</name>
</gene>
<dbReference type="EMBL" id="JSUQ01000011">
    <property type="protein sequence ID" value="KHQ52422.1"/>
    <property type="molecule type" value="Genomic_DNA"/>
</dbReference>
<dbReference type="SUPFAM" id="SSF140736">
    <property type="entry name" value="Rv1873-like"/>
    <property type="match status" value="1"/>
</dbReference>
<dbReference type="Gene3D" id="1.25.40.380">
    <property type="entry name" value="Protein of unknown function DUF1810"/>
    <property type="match status" value="1"/>
</dbReference>
<evidence type="ECO:0000313" key="1">
    <source>
        <dbReference type="EMBL" id="KHQ52422.1"/>
    </source>
</evidence>
<name>A0A0B3RWH2_9RHOB</name>
<sequence>MAELSEFVTSQAPVWDDVLRELRAGRKTSHWIWWVFPQLAILGRSHRARHFGLSGLDEAASYLAHPVLGPRLVEVSQILLTHAETDPETILGAVDALKVRSCMTLFEAVPGAPEVFAEVLDRMYDGARCPITREAIGGSTS</sequence>
<dbReference type="PIRSF" id="PIRSF008546">
    <property type="entry name" value="UCP008546"/>
    <property type="match status" value="1"/>
</dbReference>
<dbReference type="STRING" id="561184.SAMN05216376_109166"/>
<comment type="caution">
    <text evidence="1">The sequence shown here is derived from an EMBL/GenBank/DDBJ whole genome shotgun (WGS) entry which is preliminary data.</text>
</comment>